<feature type="transmembrane region" description="Helical" evidence="5">
    <location>
        <begin position="6"/>
        <end position="28"/>
    </location>
</feature>
<feature type="transmembrane region" description="Helical" evidence="5">
    <location>
        <begin position="68"/>
        <end position="89"/>
    </location>
</feature>
<dbReference type="EMBL" id="BAABCQ010000076">
    <property type="protein sequence ID" value="GAA3987875.1"/>
    <property type="molecule type" value="Genomic_DNA"/>
</dbReference>
<keyword evidence="4 5" id="KW-0472">Membrane</keyword>
<comment type="subcellular location">
    <subcellularLocation>
        <location evidence="1">Cell membrane</location>
        <topology evidence="1">Multi-pass membrane protein</topology>
    </subcellularLocation>
</comment>
<dbReference type="PANTHER" id="PTHR11662:SF450">
    <property type="entry name" value="BLR1003 PROTEIN"/>
    <property type="match status" value="1"/>
</dbReference>
<protein>
    <recommendedName>
        <fullName evidence="6">Major facilitator superfamily (MFS) profile domain-containing protein</fullName>
    </recommendedName>
</protein>
<feature type="domain" description="Major facilitator superfamily (MFS) profile" evidence="6">
    <location>
        <begin position="1"/>
        <end position="171"/>
    </location>
</feature>
<sequence length="171" mass="17249">MPATGASVTISAVSVLSLVLLLTVPAFVDRRRRRGSSGRAVDGFAQGLAVLVSGAALALLSFTDQRPLQLVLVAVAFACHAVALPLHYVTTAAVVPAARRGAVFGVVAATGTLPGMFVPYLTGRLVDGAASEATGYSIAFLLSAAVMAVCGTVAMAAIRPERDARALGGEG</sequence>
<dbReference type="InterPro" id="IPR020846">
    <property type="entry name" value="MFS_dom"/>
</dbReference>
<evidence type="ECO:0000259" key="6">
    <source>
        <dbReference type="PROSITE" id="PS50850"/>
    </source>
</evidence>
<dbReference type="InterPro" id="IPR050382">
    <property type="entry name" value="MFS_Na/Anion_cotransporter"/>
</dbReference>
<dbReference type="Gene3D" id="1.20.1250.20">
    <property type="entry name" value="MFS general substrate transporter like domains"/>
    <property type="match status" value="1"/>
</dbReference>
<feature type="transmembrane region" description="Helical" evidence="5">
    <location>
        <begin position="101"/>
        <end position="121"/>
    </location>
</feature>
<dbReference type="InterPro" id="IPR036259">
    <property type="entry name" value="MFS_trans_sf"/>
</dbReference>
<dbReference type="PROSITE" id="PS50850">
    <property type="entry name" value="MFS"/>
    <property type="match status" value="1"/>
</dbReference>
<evidence type="ECO:0000313" key="7">
    <source>
        <dbReference type="EMBL" id="GAA3987875.1"/>
    </source>
</evidence>
<evidence type="ECO:0000256" key="1">
    <source>
        <dbReference type="ARBA" id="ARBA00004651"/>
    </source>
</evidence>
<proteinExistence type="predicted"/>
<dbReference type="Proteomes" id="UP001500034">
    <property type="component" value="Unassembled WGS sequence"/>
</dbReference>
<keyword evidence="3 5" id="KW-1133">Transmembrane helix</keyword>
<dbReference type="RefSeq" id="WP_345593989.1">
    <property type="nucleotide sequence ID" value="NZ_BAABCQ010000076.1"/>
</dbReference>
<dbReference type="SUPFAM" id="SSF103473">
    <property type="entry name" value="MFS general substrate transporter"/>
    <property type="match status" value="1"/>
</dbReference>
<evidence type="ECO:0000256" key="4">
    <source>
        <dbReference type="ARBA" id="ARBA00023136"/>
    </source>
</evidence>
<keyword evidence="2 5" id="KW-0812">Transmembrane</keyword>
<evidence type="ECO:0000256" key="3">
    <source>
        <dbReference type="ARBA" id="ARBA00022989"/>
    </source>
</evidence>
<feature type="transmembrane region" description="Helical" evidence="5">
    <location>
        <begin position="133"/>
        <end position="158"/>
    </location>
</feature>
<keyword evidence="8" id="KW-1185">Reference proteome</keyword>
<name>A0ABP7QVS2_9ACTN</name>
<feature type="transmembrane region" description="Helical" evidence="5">
    <location>
        <begin position="40"/>
        <end position="62"/>
    </location>
</feature>
<evidence type="ECO:0000313" key="8">
    <source>
        <dbReference type="Proteomes" id="UP001500034"/>
    </source>
</evidence>
<dbReference type="PANTHER" id="PTHR11662">
    <property type="entry name" value="SOLUTE CARRIER FAMILY 17"/>
    <property type="match status" value="1"/>
</dbReference>
<gene>
    <name evidence="7" type="ORF">GCM10022384_39730</name>
</gene>
<organism evidence="7 8">
    <name type="scientific">Streptomyces marokkonensis</name>
    <dbReference type="NCBI Taxonomy" id="324855"/>
    <lineage>
        <taxon>Bacteria</taxon>
        <taxon>Bacillati</taxon>
        <taxon>Actinomycetota</taxon>
        <taxon>Actinomycetes</taxon>
        <taxon>Kitasatosporales</taxon>
        <taxon>Streptomycetaceae</taxon>
        <taxon>Streptomyces</taxon>
    </lineage>
</organism>
<comment type="caution">
    <text evidence="7">The sequence shown here is derived from an EMBL/GenBank/DDBJ whole genome shotgun (WGS) entry which is preliminary data.</text>
</comment>
<accession>A0ABP7QVS2</accession>
<evidence type="ECO:0000256" key="2">
    <source>
        <dbReference type="ARBA" id="ARBA00022692"/>
    </source>
</evidence>
<evidence type="ECO:0000256" key="5">
    <source>
        <dbReference type="SAM" id="Phobius"/>
    </source>
</evidence>
<reference evidence="8" key="1">
    <citation type="journal article" date="2019" name="Int. J. Syst. Evol. Microbiol.">
        <title>The Global Catalogue of Microorganisms (GCM) 10K type strain sequencing project: providing services to taxonomists for standard genome sequencing and annotation.</title>
        <authorList>
            <consortium name="The Broad Institute Genomics Platform"/>
            <consortium name="The Broad Institute Genome Sequencing Center for Infectious Disease"/>
            <person name="Wu L."/>
            <person name="Ma J."/>
        </authorList>
    </citation>
    <scope>NUCLEOTIDE SEQUENCE [LARGE SCALE GENOMIC DNA]</scope>
    <source>
        <strain evidence="8">JCM 17027</strain>
    </source>
</reference>